<evidence type="ECO:0000256" key="1">
    <source>
        <dbReference type="SAM" id="MobiDB-lite"/>
    </source>
</evidence>
<protein>
    <submittedName>
        <fullName evidence="2">Uncharacterized protein</fullName>
    </submittedName>
</protein>
<dbReference type="Proteomes" id="UP001595821">
    <property type="component" value="Unassembled WGS sequence"/>
</dbReference>
<dbReference type="AlphaFoldDB" id="A0ABD5NWT9"/>
<organism evidence="2 3">
    <name type="scientific">Natribaculum luteum</name>
    <dbReference type="NCBI Taxonomy" id="1586232"/>
    <lineage>
        <taxon>Archaea</taxon>
        <taxon>Methanobacteriati</taxon>
        <taxon>Methanobacteriota</taxon>
        <taxon>Stenosarchaea group</taxon>
        <taxon>Halobacteria</taxon>
        <taxon>Halobacteriales</taxon>
        <taxon>Natrialbaceae</taxon>
        <taxon>Natribaculum</taxon>
    </lineage>
</organism>
<reference evidence="2 3" key="1">
    <citation type="journal article" date="2014" name="Int. J. Syst. Evol. Microbiol.">
        <title>Complete genome sequence of Corynebacterium casei LMG S-19264T (=DSM 44701T), isolated from a smear-ripened cheese.</title>
        <authorList>
            <consortium name="US DOE Joint Genome Institute (JGI-PGF)"/>
            <person name="Walter F."/>
            <person name="Albersmeier A."/>
            <person name="Kalinowski J."/>
            <person name="Ruckert C."/>
        </authorList>
    </citation>
    <scope>NUCLEOTIDE SEQUENCE [LARGE SCALE GENOMIC DNA]</scope>
    <source>
        <strain evidence="2 3">IBRC-M 10912</strain>
    </source>
</reference>
<evidence type="ECO:0000313" key="3">
    <source>
        <dbReference type="Proteomes" id="UP001595821"/>
    </source>
</evidence>
<evidence type="ECO:0000313" key="2">
    <source>
        <dbReference type="EMBL" id="MFC4246475.1"/>
    </source>
</evidence>
<proteinExistence type="predicted"/>
<dbReference type="RefSeq" id="WP_246966974.1">
    <property type="nucleotide sequence ID" value="NZ_CP095397.1"/>
</dbReference>
<feature type="region of interest" description="Disordered" evidence="1">
    <location>
        <begin position="160"/>
        <end position="184"/>
    </location>
</feature>
<dbReference type="GeneID" id="71854745"/>
<gene>
    <name evidence="2" type="ORF">ACFOZ7_05620</name>
</gene>
<sequence>MQIGGTGVEQEIMLTPDKPFINEQNTVQPGDENTPAYHFKGQEGYVLFIPAGTLFAPILRDANGNLLDDSTRIIFQKMNKQGDKLGNGIVLNELFGKFNVEKFRNDPDYMRYTQADLMLDERERAGIFLDIPDGAEAFDPDSSELSIGDTTSEFRTPVEVVDHDDLTNEESAAVKRASQANGGQ</sequence>
<accession>A0ABD5NWT9</accession>
<dbReference type="EMBL" id="JBHSDJ010000013">
    <property type="protein sequence ID" value="MFC4246475.1"/>
    <property type="molecule type" value="Genomic_DNA"/>
</dbReference>
<comment type="caution">
    <text evidence="2">The sequence shown here is derived from an EMBL/GenBank/DDBJ whole genome shotgun (WGS) entry which is preliminary data.</text>
</comment>
<name>A0ABD5NWT9_9EURY</name>